<evidence type="ECO:0000259" key="7">
    <source>
        <dbReference type="Pfam" id="PF00551"/>
    </source>
</evidence>
<dbReference type="Proteomes" id="UP000034883">
    <property type="component" value="Chromosome"/>
</dbReference>
<dbReference type="HAMAP" id="MF_01930">
    <property type="entry name" value="PurN"/>
    <property type="match status" value="1"/>
</dbReference>
<keyword evidence="2 6" id="KW-0808">Transferase</keyword>
<dbReference type="PANTHER" id="PTHR43369">
    <property type="entry name" value="PHOSPHORIBOSYLGLYCINAMIDE FORMYLTRANSFERASE"/>
    <property type="match status" value="1"/>
</dbReference>
<dbReference type="STRING" id="927083.DB32_004518"/>
<evidence type="ECO:0000256" key="6">
    <source>
        <dbReference type="HAMAP-Rule" id="MF_01930"/>
    </source>
</evidence>
<dbReference type="PANTHER" id="PTHR43369:SF2">
    <property type="entry name" value="PHOSPHORIBOSYLGLYCINAMIDE FORMYLTRANSFERASE"/>
    <property type="match status" value="1"/>
</dbReference>
<evidence type="ECO:0000313" key="8">
    <source>
        <dbReference type="EMBL" id="AKF07369.1"/>
    </source>
</evidence>
<feature type="binding site" evidence="6">
    <location>
        <begin position="36"/>
        <end position="38"/>
    </location>
    <ligand>
        <name>N(1)-(5-phospho-beta-D-ribosyl)glycinamide</name>
        <dbReference type="ChEBI" id="CHEBI:143788"/>
    </ligand>
</feature>
<comment type="similarity">
    <text evidence="4 6">Belongs to the GART family.</text>
</comment>
<dbReference type="Pfam" id="PF00551">
    <property type="entry name" value="Formyl_trans_N"/>
    <property type="match status" value="1"/>
</dbReference>
<protein>
    <recommendedName>
        <fullName evidence="6">Phosphoribosylglycinamide formyltransferase</fullName>
        <ecNumber evidence="6">2.1.2.2</ecNumber>
    </recommendedName>
    <alternativeName>
        <fullName evidence="6">5'-phosphoribosylglycinamide transformylase</fullName>
    </alternativeName>
    <alternativeName>
        <fullName evidence="6">GAR transformylase</fullName>
        <shortName evidence="6">GART</shortName>
    </alternativeName>
</protein>
<organism evidence="8 9">
    <name type="scientific">Sandaracinus amylolyticus</name>
    <dbReference type="NCBI Taxonomy" id="927083"/>
    <lineage>
        <taxon>Bacteria</taxon>
        <taxon>Pseudomonadati</taxon>
        <taxon>Myxococcota</taxon>
        <taxon>Polyangia</taxon>
        <taxon>Polyangiales</taxon>
        <taxon>Sandaracinaceae</taxon>
        <taxon>Sandaracinus</taxon>
    </lineage>
</organism>
<dbReference type="GO" id="GO:0004644">
    <property type="term" value="F:phosphoribosylglycinamide formyltransferase activity"/>
    <property type="evidence" value="ECO:0007669"/>
    <property type="project" value="UniProtKB-UniRule"/>
</dbReference>
<comment type="function">
    <text evidence="6">Catalyzes the transfer of a formyl group from 10-formyltetrahydrofolate to 5-phospho-ribosyl-glycinamide (GAR), producing 5-phospho-ribosyl-N-formylglycinamide (FGAR) and tetrahydrofolate.</text>
</comment>
<dbReference type="GO" id="GO:0005829">
    <property type="term" value="C:cytosol"/>
    <property type="evidence" value="ECO:0007669"/>
    <property type="project" value="TreeGrafter"/>
</dbReference>
<feature type="binding site" evidence="6">
    <location>
        <position position="131"/>
    </location>
    <ligand>
        <name>(6R)-10-formyltetrahydrofolate</name>
        <dbReference type="ChEBI" id="CHEBI:195366"/>
    </ligand>
</feature>
<evidence type="ECO:0000256" key="1">
    <source>
        <dbReference type="ARBA" id="ARBA00005054"/>
    </source>
</evidence>
<dbReference type="InterPro" id="IPR036477">
    <property type="entry name" value="Formyl_transf_N_sf"/>
</dbReference>
<name>A0A0F6SFQ8_9BACT</name>
<dbReference type="InterPro" id="IPR004607">
    <property type="entry name" value="GART"/>
</dbReference>
<feature type="active site" description="Proton donor" evidence="6">
    <location>
        <position position="133"/>
    </location>
</feature>
<keyword evidence="9" id="KW-1185">Reference proteome</keyword>
<accession>A0A0F6SFQ8</accession>
<evidence type="ECO:0000256" key="2">
    <source>
        <dbReference type="ARBA" id="ARBA00022679"/>
    </source>
</evidence>
<dbReference type="Gene3D" id="3.40.50.170">
    <property type="entry name" value="Formyl transferase, N-terminal domain"/>
    <property type="match status" value="1"/>
</dbReference>
<feature type="domain" description="Formyl transferase N-terminal" evidence="7">
    <location>
        <begin position="28"/>
        <end position="206"/>
    </location>
</feature>
<dbReference type="EMBL" id="CP011125">
    <property type="protein sequence ID" value="AKF07369.1"/>
    <property type="molecule type" value="Genomic_DNA"/>
</dbReference>
<feature type="binding site" evidence="6">
    <location>
        <begin position="114"/>
        <end position="117"/>
    </location>
    <ligand>
        <name>(6R)-10-formyltetrahydrofolate</name>
        <dbReference type="ChEBI" id="CHEBI:195366"/>
    </ligand>
</feature>
<comment type="pathway">
    <text evidence="1 6">Purine metabolism; IMP biosynthesis via de novo pathway; N(2)-formyl-N(1)-(5-phospho-D-ribosyl)glycinamide from N(1)-(5-phospho-D-ribosyl)glycinamide (10-formyl THF route): step 1/1.</text>
</comment>
<proteinExistence type="inferred from homology"/>
<dbReference type="InterPro" id="IPR001555">
    <property type="entry name" value="GART_AS"/>
</dbReference>
<sequence>MFTGRAPSPSLATPGLLCSHARAMTLDLAVLVSGRGSNLRAICAAIDAGRCDARIAGVLADRSQADALAFAAERGIPTRVCRPKDHASREAWDAALADEVASFAPGLVVLAGFMRIVGPAMLARFPYRIVNVHPALLPAFPGTDGPAQAVAAGVRLSGCTVHLVDAGVDTGPILAQAAVPVLPSDDASTLHTRIQAQEHRVFPAVIDAIARGWIVPGARPSFAPSCPFGEGALVCPALV</sequence>
<reference evidence="8 9" key="1">
    <citation type="submission" date="2015-03" db="EMBL/GenBank/DDBJ databases">
        <title>Genome assembly of Sandaracinus amylolyticus DSM 53668.</title>
        <authorList>
            <person name="Sharma G."/>
            <person name="Subramanian S."/>
        </authorList>
    </citation>
    <scope>NUCLEOTIDE SEQUENCE [LARGE SCALE GENOMIC DNA]</scope>
    <source>
        <strain evidence="8 9">DSM 53668</strain>
    </source>
</reference>
<feature type="binding site" evidence="6">
    <location>
        <position position="89"/>
    </location>
    <ligand>
        <name>(6R)-10-formyltetrahydrofolate</name>
        <dbReference type="ChEBI" id="CHEBI:195366"/>
    </ligand>
</feature>
<gene>
    <name evidence="6" type="primary">purN</name>
    <name evidence="8" type="ORF">DB32_004518</name>
</gene>
<evidence type="ECO:0000313" key="9">
    <source>
        <dbReference type="Proteomes" id="UP000034883"/>
    </source>
</evidence>
<dbReference type="UniPathway" id="UPA00074">
    <property type="reaction ID" value="UER00126"/>
</dbReference>
<evidence type="ECO:0000256" key="4">
    <source>
        <dbReference type="ARBA" id="ARBA00038440"/>
    </source>
</evidence>
<dbReference type="SUPFAM" id="SSF53328">
    <property type="entry name" value="Formyltransferase"/>
    <property type="match status" value="1"/>
</dbReference>
<dbReference type="InterPro" id="IPR002376">
    <property type="entry name" value="Formyl_transf_N"/>
</dbReference>
<dbReference type="AlphaFoldDB" id="A0A0F6SFQ8"/>
<evidence type="ECO:0000256" key="5">
    <source>
        <dbReference type="ARBA" id="ARBA00047664"/>
    </source>
</evidence>
<dbReference type="GO" id="GO:0006189">
    <property type="term" value="P:'de novo' IMP biosynthetic process"/>
    <property type="evidence" value="ECO:0007669"/>
    <property type="project" value="UniProtKB-UniRule"/>
</dbReference>
<comment type="catalytic activity">
    <reaction evidence="5 6">
        <text>N(1)-(5-phospho-beta-D-ribosyl)glycinamide + (6R)-10-formyltetrahydrofolate = N(2)-formyl-N(1)-(5-phospho-beta-D-ribosyl)glycinamide + (6S)-5,6,7,8-tetrahydrofolate + H(+)</text>
        <dbReference type="Rhea" id="RHEA:15053"/>
        <dbReference type="ChEBI" id="CHEBI:15378"/>
        <dbReference type="ChEBI" id="CHEBI:57453"/>
        <dbReference type="ChEBI" id="CHEBI:143788"/>
        <dbReference type="ChEBI" id="CHEBI:147286"/>
        <dbReference type="ChEBI" id="CHEBI:195366"/>
        <dbReference type="EC" id="2.1.2.2"/>
    </reaction>
</comment>
<evidence type="ECO:0000256" key="3">
    <source>
        <dbReference type="ARBA" id="ARBA00022755"/>
    </source>
</evidence>
<dbReference type="CDD" id="cd08645">
    <property type="entry name" value="FMT_core_GART"/>
    <property type="match status" value="1"/>
</dbReference>
<dbReference type="NCBIfam" id="TIGR00639">
    <property type="entry name" value="PurN"/>
    <property type="match status" value="1"/>
</dbReference>
<dbReference type="EC" id="2.1.2.2" evidence="6"/>
<dbReference type="KEGG" id="samy:DB32_004518"/>
<dbReference type="PROSITE" id="PS00373">
    <property type="entry name" value="GART"/>
    <property type="match status" value="1"/>
</dbReference>
<feature type="site" description="Raises pKa of active site His" evidence="6">
    <location>
        <position position="169"/>
    </location>
</feature>
<keyword evidence="3 6" id="KW-0658">Purine biosynthesis</keyword>